<name>A0AC34GCH2_9BILA</name>
<accession>A0AC34GCH2</accession>
<reference evidence="2" key="1">
    <citation type="submission" date="2022-11" db="UniProtKB">
        <authorList>
            <consortium name="WormBaseParasite"/>
        </authorList>
    </citation>
    <scope>IDENTIFICATION</scope>
</reference>
<proteinExistence type="predicted"/>
<organism evidence="1 2">
    <name type="scientific">Panagrolaimus sp. ES5</name>
    <dbReference type="NCBI Taxonomy" id="591445"/>
    <lineage>
        <taxon>Eukaryota</taxon>
        <taxon>Metazoa</taxon>
        <taxon>Ecdysozoa</taxon>
        <taxon>Nematoda</taxon>
        <taxon>Chromadorea</taxon>
        <taxon>Rhabditida</taxon>
        <taxon>Tylenchina</taxon>
        <taxon>Panagrolaimomorpha</taxon>
        <taxon>Panagrolaimoidea</taxon>
        <taxon>Panagrolaimidae</taxon>
        <taxon>Panagrolaimus</taxon>
    </lineage>
</organism>
<protein>
    <submittedName>
        <fullName evidence="2">Hexosyltransferase</fullName>
    </submittedName>
</protein>
<sequence length="95" mass="11299">MYDGIYAPIQNYYMEWDDDISDESDKIDKFQIQLKDLNVSYYFLRDEMLECNETKLLIVIPSRPNAYHTRMAIRNSWLKNLVGFEKSAKKGHSLL</sequence>
<dbReference type="Proteomes" id="UP000887579">
    <property type="component" value="Unplaced"/>
</dbReference>
<evidence type="ECO:0000313" key="2">
    <source>
        <dbReference type="WBParaSite" id="ES5_v2.g27447.t1"/>
    </source>
</evidence>
<evidence type="ECO:0000313" key="1">
    <source>
        <dbReference type="Proteomes" id="UP000887579"/>
    </source>
</evidence>
<dbReference type="WBParaSite" id="ES5_v2.g27447.t1">
    <property type="protein sequence ID" value="ES5_v2.g27447.t1"/>
    <property type="gene ID" value="ES5_v2.g27447"/>
</dbReference>